<evidence type="ECO:0000256" key="13">
    <source>
        <dbReference type="SAM" id="Phobius"/>
    </source>
</evidence>
<dbReference type="Gene3D" id="3.30.565.10">
    <property type="entry name" value="Histidine kinase-like ATPase, C-terminal domain"/>
    <property type="match status" value="1"/>
</dbReference>
<dbReference type="PRINTS" id="PR00344">
    <property type="entry name" value="BCTRLSENSOR"/>
</dbReference>
<dbReference type="SMART" id="SM00388">
    <property type="entry name" value="HisKA"/>
    <property type="match status" value="1"/>
</dbReference>
<dbReference type="SMART" id="SM00387">
    <property type="entry name" value="HATPase_c"/>
    <property type="match status" value="1"/>
</dbReference>
<dbReference type="GO" id="GO:0005886">
    <property type="term" value="C:plasma membrane"/>
    <property type="evidence" value="ECO:0007669"/>
    <property type="project" value="TreeGrafter"/>
</dbReference>
<keyword evidence="10 13" id="KW-1133">Transmembrane helix</keyword>
<evidence type="ECO:0000256" key="8">
    <source>
        <dbReference type="ARBA" id="ARBA00022777"/>
    </source>
</evidence>
<proteinExistence type="predicted"/>
<keyword evidence="11" id="KW-0902">Two-component regulatory system</keyword>
<dbReference type="PANTHER" id="PTHR45453">
    <property type="entry name" value="PHOSPHATE REGULON SENSOR PROTEIN PHOR"/>
    <property type="match status" value="1"/>
</dbReference>
<dbReference type="EMBL" id="FQVI01000011">
    <property type="protein sequence ID" value="SHF03211.1"/>
    <property type="molecule type" value="Genomic_DNA"/>
</dbReference>
<evidence type="ECO:0000256" key="11">
    <source>
        <dbReference type="ARBA" id="ARBA00023012"/>
    </source>
</evidence>
<evidence type="ECO:0000256" key="4">
    <source>
        <dbReference type="ARBA" id="ARBA00022553"/>
    </source>
</evidence>
<keyword evidence="4" id="KW-0597">Phosphoprotein</keyword>
<dbReference type="GO" id="GO:0005524">
    <property type="term" value="F:ATP binding"/>
    <property type="evidence" value="ECO:0007669"/>
    <property type="project" value="UniProtKB-KW"/>
</dbReference>
<dbReference type="InterPro" id="IPR050351">
    <property type="entry name" value="BphY/WalK/GraS-like"/>
</dbReference>
<dbReference type="Pfam" id="PF02518">
    <property type="entry name" value="HATPase_c"/>
    <property type="match status" value="1"/>
</dbReference>
<keyword evidence="6 13" id="KW-0812">Transmembrane</keyword>
<evidence type="ECO:0000256" key="2">
    <source>
        <dbReference type="ARBA" id="ARBA00004370"/>
    </source>
</evidence>
<dbReference type="GO" id="GO:0000155">
    <property type="term" value="F:phosphorelay sensor kinase activity"/>
    <property type="evidence" value="ECO:0007669"/>
    <property type="project" value="InterPro"/>
</dbReference>
<feature type="domain" description="Histidine kinase" evidence="14">
    <location>
        <begin position="163"/>
        <end position="379"/>
    </location>
</feature>
<dbReference type="CDD" id="cd00082">
    <property type="entry name" value="HisKA"/>
    <property type="match status" value="1"/>
</dbReference>
<evidence type="ECO:0000256" key="10">
    <source>
        <dbReference type="ARBA" id="ARBA00022989"/>
    </source>
</evidence>
<dbReference type="GO" id="GO:0004721">
    <property type="term" value="F:phosphoprotein phosphatase activity"/>
    <property type="evidence" value="ECO:0007669"/>
    <property type="project" value="TreeGrafter"/>
</dbReference>
<dbReference type="Proteomes" id="UP000184245">
    <property type="component" value="Unassembled WGS sequence"/>
</dbReference>
<evidence type="ECO:0000256" key="3">
    <source>
        <dbReference type="ARBA" id="ARBA00012438"/>
    </source>
</evidence>
<sequence>MKNKWVKAVKAVGLGILVLVVCRFLYTLLDTTFNGIFVDWFTNSFVYRDTFLNAETNDYIESQTINWYALKSFLYPAFLVFVLGVVFLVRWLAARMAKKKNQQDIGKIADILRKFQENQKEIPPLPGDYARIEAQLHQIREKEVRQVRILEKETRKRNDLITYLAHDLKTPLASVIGYLSLLDEVPEMPPAQKAKYIGITLDKAYRLEELINEFFDITRFNLQAIQINLGRANLGFLLQQLGEQFYPILEQQRKKVVIETPEELWIWADGEKLARVFNNILKNAIAYSYEDTVIEIRACRTEDKVKITFSNLGDPIPPNQLETIFEKFFRLDSSRSTHTGGAGLGLAIAKEIVQAHGGEIYAESGEERTVFTVMLPDRKGNLTENDRDTRDKQKL</sequence>
<evidence type="ECO:0000256" key="1">
    <source>
        <dbReference type="ARBA" id="ARBA00000085"/>
    </source>
</evidence>
<evidence type="ECO:0000259" key="14">
    <source>
        <dbReference type="PROSITE" id="PS50109"/>
    </source>
</evidence>
<dbReference type="Gene3D" id="1.10.287.130">
    <property type="match status" value="1"/>
</dbReference>
<evidence type="ECO:0000256" key="7">
    <source>
        <dbReference type="ARBA" id="ARBA00022741"/>
    </source>
</evidence>
<organism evidence="15 16">
    <name type="scientific">Lactonifactor longoviformis DSM 17459</name>
    <dbReference type="NCBI Taxonomy" id="1122155"/>
    <lineage>
        <taxon>Bacteria</taxon>
        <taxon>Bacillati</taxon>
        <taxon>Bacillota</taxon>
        <taxon>Clostridia</taxon>
        <taxon>Eubacteriales</taxon>
        <taxon>Clostridiaceae</taxon>
        <taxon>Lactonifactor</taxon>
    </lineage>
</organism>
<reference evidence="15 16" key="1">
    <citation type="submission" date="2016-11" db="EMBL/GenBank/DDBJ databases">
        <authorList>
            <person name="Jaros S."/>
            <person name="Januszkiewicz K."/>
            <person name="Wedrychowicz H."/>
        </authorList>
    </citation>
    <scope>NUCLEOTIDE SEQUENCE [LARGE SCALE GENOMIC DNA]</scope>
    <source>
        <strain evidence="15 16">DSM 17459</strain>
    </source>
</reference>
<evidence type="ECO:0000256" key="5">
    <source>
        <dbReference type="ARBA" id="ARBA00022679"/>
    </source>
</evidence>
<dbReference type="FunFam" id="3.30.565.10:FF:000013">
    <property type="entry name" value="Two-component sensor histidine kinase"/>
    <property type="match status" value="1"/>
</dbReference>
<accession>A0A1M4YBK8</accession>
<keyword evidence="9" id="KW-0067">ATP-binding</keyword>
<protein>
    <recommendedName>
        <fullName evidence="3">histidine kinase</fullName>
        <ecNumber evidence="3">2.7.13.3</ecNumber>
    </recommendedName>
</protein>
<gene>
    <name evidence="15" type="ORF">SAMN02745158_02303</name>
</gene>
<dbReference type="InterPro" id="IPR005467">
    <property type="entry name" value="His_kinase_dom"/>
</dbReference>
<keyword evidence="5" id="KW-0808">Transferase</keyword>
<keyword evidence="12 13" id="KW-0472">Membrane</keyword>
<feature type="transmembrane region" description="Helical" evidence="13">
    <location>
        <begin position="73"/>
        <end position="93"/>
    </location>
</feature>
<dbReference type="AlphaFoldDB" id="A0A1M4YBK8"/>
<dbReference type="RefSeq" id="WP_242946766.1">
    <property type="nucleotide sequence ID" value="NZ_FQVI01000011.1"/>
</dbReference>
<dbReference type="PROSITE" id="PS50109">
    <property type="entry name" value="HIS_KIN"/>
    <property type="match status" value="1"/>
</dbReference>
<name>A0A1M4YBK8_9CLOT</name>
<evidence type="ECO:0000256" key="6">
    <source>
        <dbReference type="ARBA" id="ARBA00022692"/>
    </source>
</evidence>
<dbReference type="InterPro" id="IPR003661">
    <property type="entry name" value="HisK_dim/P_dom"/>
</dbReference>
<keyword evidence="16" id="KW-1185">Reference proteome</keyword>
<dbReference type="STRING" id="1122155.SAMN02745158_02303"/>
<dbReference type="InterPro" id="IPR036097">
    <property type="entry name" value="HisK_dim/P_sf"/>
</dbReference>
<dbReference type="GO" id="GO:0016036">
    <property type="term" value="P:cellular response to phosphate starvation"/>
    <property type="evidence" value="ECO:0007669"/>
    <property type="project" value="TreeGrafter"/>
</dbReference>
<evidence type="ECO:0000256" key="12">
    <source>
        <dbReference type="ARBA" id="ARBA00023136"/>
    </source>
</evidence>
<feature type="transmembrane region" description="Helical" evidence="13">
    <location>
        <begin position="12"/>
        <end position="29"/>
    </location>
</feature>
<comment type="catalytic activity">
    <reaction evidence="1">
        <text>ATP + protein L-histidine = ADP + protein N-phospho-L-histidine.</text>
        <dbReference type="EC" id="2.7.13.3"/>
    </reaction>
</comment>
<evidence type="ECO:0000256" key="9">
    <source>
        <dbReference type="ARBA" id="ARBA00022840"/>
    </source>
</evidence>
<dbReference type="InterPro" id="IPR003594">
    <property type="entry name" value="HATPase_dom"/>
</dbReference>
<dbReference type="SUPFAM" id="SSF47384">
    <property type="entry name" value="Homodimeric domain of signal transducing histidine kinase"/>
    <property type="match status" value="1"/>
</dbReference>
<keyword evidence="7" id="KW-0547">Nucleotide-binding</keyword>
<comment type="subcellular location">
    <subcellularLocation>
        <location evidence="2">Membrane</location>
    </subcellularLocation>
</comment>
<dbReference type="EC" id="2.7.13.3" evidence="3"/>
<dbReference type="SUPFAM" id="SSF55874">
    <property type="entry name" value="ATPase domain of HSP90 chaperone/DNA topoisomerase II/histidine kinase"/>
    <property type="match status" value="1"/>
</dbReference>
<dbReference type="PANTHER" id="PTHR45453:SF1">
    <property type="entry name" value="PHOSPHATE REGULON SENSOR PROTEIN PHOR"/>
    <property type="match status" value="1"/>
</dbReference>
<dbReference type="InterPro" id="IPR004358">
    <property type="entry name" value="Sig_transdc_His_kin-like_C"/>
</dbReference>
<keyword evidence="8 15" id="KW-0418">Kinase</keyword>
<evidence type="ECO:0000313" key="16">
    <source>
        <dbReference type="Proteomes" id="UP000184245"/>
    </source>
</evidence>
<evidence type="ECO:0000313" key="15">
    <source>
        <dbReference type="EMBL" id="SHF03211.1"/>
    </source>
</evidence>
<dbReference type="InterPro" id="IPR036890">
    <property type="entry name" value="HATPase_C_sf"/>
</dbReference>
<dbReference type="Pfam" id="PF00512">
    <property type="entry name" value="HisKA"/>
    <property type="match status" value="1"/>
</dbReference>